<protein>
    <submittedName>
        <fullName evidence="1">Uncharacterized protein</fullName>
    </submittedName>
</protein>
<evidence type="ECO:0000313" key="1">
    <source>
        <dbReference type="EMBL" id="SDK50911.1"/>
    </source>
</evidence>
<dbReference type="Proteomes" id="UP000198662">
    <property type="component" value="Unassembled WGS sequence"/>
</dbReference>
<accession>A0A1G9CGV7</accession>
<keyword evidence="2" id="KW-1185">Reference proteome</keyword>
<dbReference type="AlphaFoldDB" id="A0A1G9CGV7"/>
<sequence>MAPWDSDEEAAENFRVRVEQLDVALETGGTEYSGVVTGEIPDSAVVSWDESYYYGGRSSTGYMLSAIARGGDCVLYAFIDYSNDPGVTSGRDPVFPFTDATFTDWIIGDYLPATYEHVMALKQQGTEAGVAAG</sequence>
<name>A0A1G9CGV7_9ACTN</name>
<dbReference type="EMBL" id="FNGF01000001">
    <property type="protein sequence ID" value="SDK50911.1"/>
    <property type="molecule type" value="Genomic_DNA"/>
</dbReference>
<dbReference type="RefSeq" id="WP_143034632.1">
    <property type="nucleotide sequence ID" value="NZ_FNGF01000001.1"/>
</dbReference>
<reference evidence="2" key="1">
    <citation type="submission" date="2016-10" db="EMBL/GenBank/DDBJ databases">
        <authorList>
            <person name="Varghese N."/>
            <person name="Submissions S."/>
        </authorList>
    </citation>
    <scope>NUCLEOTIDE SEQUENCE [LARGE SCALE GENOMIC DNA]</scope>
    <source>
        <strain evidence="2">CGMCC 4.3147</strain>
    </source>
</reference>
<gene>
    <name evidence="1" type="ORF">SAMN05216298_0330</name>
</gene>
<organism evidence="1 2">
    <name type="scientific">Glycomyces sambucus</name>
    <dbReference type="NCBI Taxonomy" id="380244"/>
    <lineage>
        <taxon>Bacteria</taxon>
        <taxon>Bacillati</taxon>
        <taxon>Actinomycetota</taxon>
        <taxon>Actinomycetes</taxon>
        <taxon>Glycomycetales</taxon>
        <taxon>Glycomycetaceae</taxon>
        <taxon>Glycomyces</taxon>
    </lineage>
</organism>
<evidence type="ECO:0000313" key="2">
    <source>
        <dbReference type="Proteomes" id="UP000198662"/>
    </source>
</evidence>
<proteinExistence type="predicted"/>